<feature type="chain" id="PRO_5021448655" evidence="2">
    <location>
        <begin position="20"/>
        <end position="536"/>
    </location>
</feature>
<feature type="coiled-coil region" evidence="1">
    <location>
        <begin position="153"/>
        <end position="198"/>
    </location>
</feature>
<dbReference type="Pfam" id="PF13598">
    <property type="entry name" value="DUF4139"/>
    <property type="match status" value="1"/>
</dbReference>
<dbReference type="OrthoDB" id="634585at2"/>
<dbReference type="NCBIfam" id="TIGR02231">
    <property type="entry name" value="mucoidy inhibitor MuiA family protein"/>
    <property type="match status" value="1"/>
</dbReference>
<organism evidence="5 6">
    <name type="scientific">Flavobacterium microcysteis</name>
    <dbReference type="NCBI Taxonomy" id="2596891"/>
    <lineage>
        <taxon>Bacteria</taxon>
        <taxon>Pseudomonadati</taxon>
        <taxon>Bacteroidota</taxon>
        <taxon>Flavobacteriia</taxon>
        <taxon>Flavobacteriales</taxon>
        <taxon>Flavobacteriaceae</taxon>
        <taxon>Flavobacterium</taxon>
    </lineage>
</organism>
<dbReference type="Pfam" id="PF13600">
    <property type="entry name" value="DUF4140"/>
    <property type="match status" value="1"/>
</dbReference>
<evidence type="ECO:0000313" key="6">
    <source>
        <dbReference type="Proteomes" id="UP000319175"/>
    </source>
</evidence>
<feature type="domain" description="DUF4140" evidence="4">
    <location>
        <begin position="30"/>
        <end position="130"/>
    </location>
</feature>
<evidence type="ECO:0000313" key="5">
    <source>
        <dbReference type="EMBL" id="TPD68585.1"/>
    </source>
</evidence>
<dbReference type="Proteomes" id="UP000319175">
    <property type="component" value="Unassembled WGS sequence"/>
</dbReference>
<keyword evidence="2" id="KW-0732">Signal</keyword>
<proteinExistence type="predicted"/>
<evidence type="ECO:0000256" key="1">
    <source>
        <dbReference type="SAM" id="Coils"/>
    </source>
</evidence>
<dbReference type="RefSeq" id="WP_140000969.1">
    <property type="nucleotide sequence ID" value="NZ_VFJE01000054.1"/>
</dbReference>
<reference evidence="5 6" key="2">
    <citation type="submission" date="2019-06" db="EMBL/GenBank/DDBJ databases">
        <authorList>
            <person name="Seo Y."/>
        </authorList>
    </citation>
    <scope>NUCLEOTIDE SEQUENCE [LARGE SCALE GENOMIC DNA]</scope>
    <source>
        <strain evidence="5 6">MaA-Y11</strain>
    </source>
</reference>
<evidence type="ECO:0000259" key="3">
    <source>
        <dbReference type="Pfam" id="PF13598"/>
    </source>
</evidence>
<dbReference type="AlphaFoldDB" id="A0A501Q8C8"/>
<keyword evidence="6" id="KW-1185">Reference proteome</keyword>
<dbReference type="InterPro" id="IPR011935">
    <property type="entry name" value="CHP02231"/>
</dbReference>
<feature type="signal peptide" evidence="2">
    <location>
        <begin position="1"/>
        <end position="19"/>
    </location>
</feature>
<keyword evidence="1" id="KW-0175">Coiled coil</keyword>
<evidence type="ECO:0000259" key="4">
    <source>
        <dbReference type="Pfam" id="PF13600"/>
    </source>
</evidence>
<accession>A0A501Q8C8</accession>
<sequence>MKKFLILFLLFQATLYAQKPVFTTAKVKAATVYFNAAEISQTASVNLPAGTHEIVVKNVANWVNENSIQIGTSPTLTVLSVQFTDNYISEYEIDTNSPLVKKVKDSIVIVQKEIAKLVNSRISEGKTIDLLDKNQQVSGQNSGLNVTELMKMVEYYKAKRAELSNNINALAEKEQKLAEVLKKLNDRLEVNNKNEEKISSGKLILQVMNEVAGNVPLEISYLTNNATWAPFYDLRANNVTSPIEMMYKAQVTQSTGIDWKNVKLTLSSGVPNQNNQAPLLQAWFLRYGYVPDYSRNEDAKSNELSEVVVQAYSPKKNNVMIRGSVSNFTTIAENQLNISFDIDIPYDILSNGKKHSVALKEMKLPATYKYYAAPTADKEAFLLAEISDYSKYNLLKGEANIIFEGMYVGKTFVDPNQTSDTLNLSMGRDKKISIKREKLVDKSGTKFLSAYKVQTFTFETTIRNNKKEAVQLMLKDQYPLSTDKEIEIELKQSDNAKVNSETGILTWDLNLKPNETKKIRISYTVKYPKNKIIDNL</sequence>
<evidence type="ECO:0000256" key="2">
    <source>
        <dbReference type="SAM" id="SignalP"/>
    </source>
</evidence>
<dbReference type="PANTHER" id="PTHR31005:SF8">
    <property type="entry name" value="DUF4139 DOMAIN-CONTAINING PROTEIN"/>
    <property type="match status" value="1"/>
</dbReference>
<dbReference type="PANTHER" id="PTHR31005">
    <property type="entry name" value="DUF4139 DOMAIN-CONTAINING PROTEIN"/>
    <property type="match status" value="1"/>
</dbReference>
<dbReference type="InterPro" id="IPR025554">
    <property type="entry name" value="DUF4140"/>
</dbReference>
<comment type="caution">
    <text evidence="5">The sequence shown here is derived from an EMBL/GenBank/DDBJ whole genome shotgun (WGS) entry which is preliminary data.</text>
</comment>
<name>A0A501Q8C8_9FLAO</name>
<gene>
    <name evidence="5" type="ORF">FJA49_11015</name>
</gene>
<reference evidence="5 6" key="1">
    <citation type="submission" date="2019-06" db="EMBL/GenBank/DDBJ databases">
        <title>Flavobacterium sp. MaA-Y11 from geoumgang.</title>
        <authorList>
            <person name="Jeong S."/>
        </authorList>
    </citation>
    <scope>NUCLEOTIDE SEQUENCE [LARGE SCALE GENOMIC DNA]</scope>
    <source>
        <strain evidence="5 6">MaA-Y11</strain>
    </source>
</reference>
<feature type="domain" description="DUF4139" evidence="3">
    <location>
        <begin position="217"/>
        <end position="529"/>
    </location>
</feature>
<dbReference type="InterPro" id="IPR037291">
    <property type="entry name" value="DUF4139"/>
</dbReference>
<dbReference type="EMBL" id="VFJE01000054">
    <property type="protein sequence ID" value="TPD68585.1"/>
    <property type="molecule type" value="Genomic_DNA"/>
</dbReference>
<protein>
    <submittedName>
        <fullName evidence="5">Mucoidy inhibitor MuiA family protein</fullName>
    </submittedName>
</protein>